<dbReference type="Gene3D" id="2.40.70.10">
    <property type="entry name" value="Acid Proteases"/>
    <property type="match status" value="1"/>
</dbReference>
<evidence type="ECO:0000259" key="2">
    <source>
        <dbReference type="PROSITE" id="PS51767"/>
    </source>
</evidence>
<dbReference type="VEuPathDB" id="FungiDB:HZS61_010803"/>
<proteinExistence type="predicted"/>
<feature type="chain" id="PRO_5019481666" description="Peptidase A1 domain-containing protein" evidence="1">
    <location>
        <begin position="19"/>
        <end position="122"/>
    </location>
</feature>
<feature type="signal peptide" evidence="1">
    <location>
        <begin position="1"/>
        <end position="18"/>
    </location>
</feature>
<sequence length="122" mass="13798">MKGSSLVLSSTLLSCAKALQLHKRHNPSIVSVNLEKRTKDVFPGHEKRGNDEIVEMKVDQQGVLYWANFTIGNPPQRLSAEIDTGSPTRSSSLIRLRLVRKKDCNGDVFNLEKSKTFEWDEE</sequence>
<dbReference type="VEuPathDB" id="FungiDB:FOMG_09627"/>
<dbReference type="SUPFAM" id="SSF50630">
    <property type="entry name" value="Acid proteases"/>
    <property type="match status" value="1"/>
</dbReference>
<dbReference type="VEuPathDB" id="FungiDB:FOXG_13268"/>
<dbReference type="AlphaFoldDB" id="A0A420RGN0"/>
<name>A0A420RGN0_FUSOX</name>
<dbReference type="VEuPathDB" id="FungiDB:FOZG_15503"/>
<dbReference type="InterPro" id="IPR021109">
    <property type="entry name" value="Peptidase_aspartic_dom_sf"/>
</dbReference>
<evidence type="ECO:0000313" key="3">
    <source>
        <dbReference type="EMBL" id="RKL16152.1"/>
    </source>
</evidence>
<dbReference type="PROSITE" id="PS51257">
    <property type="entry name" value="PROKAR_LIPOPROTEIN"/>
    <property type="match status" value="1"/>
</dbReference>
<dbReference type="InterPro" id="IPR033121">
    <property type="entry name" value="PEPTIDASE_A1"/>
</dbReference>
<reference evidence="3 4" key="1">
    <citation type="journal article" date="2018" name="Sci. Rep.">
        <title>Characterisation of pathogen-specific regions and novel effector candidates in Fusarium oxysporum f. sp. cepae.</title>
        <authorList>
            <person name="Armitage A.D."/>
            <person name="Taylor A."/>
            <person name="Sobczyk M.K."/>
            <person name="Baxter L."/>
            <person name="Greenfield B.P."/>
            <person name="Bates H.J."/>
            <person name="Wilson F."/>
            <person name="Jackson A.C."/>
            <person name="Ott S."/>
            <person name="Harrison R.J."/>
            <person name="Clarkson J.P."/>
        </authorList>
    </citation>
    <scope>NUCLEOTIDE SEQUENCE [LARGE SCALE GENOMIC DNA]</scope>
    <source>
        <strain evidence="3 4">Fo_A28</strain>
    </source>
</reference>
<dbReference type="VEuPathDB" id="FungiDB:FOC1_g10004233"/>
<evidence type="ECO:0000313" key="4">
    <source>
        <dbReference type="Proteomes" id="UP000285860"/>
    </source>
</evidence>
<keyword evidence="1" id="KW-0732">Signal</keyword>
<dbReference type="EMBL" id="MRCY01000019">
    <property type="protein sequence ID" value="RKL16152.1"/>
    <property type="molecule type" value="Genomic_DNA"/>
</dbReference>
<protein>
    <recommendedName>
        <fullName evidence="2">Peptidase A1 domain-containing protein</fullName>
    </recommendedName>
</protein>
<organism evidence="3 4">
    <name type="scientific">Fusarium oxysporum</name>
    <name type="common">Fusarium vascular wilt</name>
    <dbReference type="NCBI Taxonomy" id="5507"/>
    <lineage>
        <taxon>Eukaryota</taxon>
        <taxon>Fungi</taxon>
        <taxon>Dikarya</taxon>
        <taxon>Ascomycota</taxon>
        <taxon>Pezizomycotina</taxon>
        <taxon>Sordariomycetes</taxon>
        <taxon>Hypocreomycetidae</taxon>
        <taxon>Hypocreales</taxon>
        <taxon>Nectriaceae</taxon>
        <taxon>Fusarium</taxon>
        <taxon>Fusarium oxysporum species complex</taxon>
    </lineage>
</organism>
<comment type="caution">
    <text evidence="3">The sequence shown here is derived from an EMBL/GenBank/DDBJ whole genome shotgun (WGS) entry which is preliminary data.</text>
</comment>
<accession>A0A420RGN0</accession>
<feature type="domain" description="Peptidase A1" evidence="2">
    <location>
        <begin position="65"/>
        <end position="122"/>
    </location>
</feature>
<dbReference type="Proteomes" id="UP000285860">
    <property type="component" value="Unassembled WGS sequence"/>
</dbReference>
<gene>
    <name evidence="3" type="ORF">BFJ68_g5403</name>
</gene>
<dbReference type="PROSITE" id="PS51767">
    <property type="entry name" value="PEPTIDASE_A1"/>
    <property type="match status" value="1"/>
</dbReference>
<evidence type="ECO:0000256" key="1">
    <source>
        <dbReference type="SAM" id="SignalP"/>
    </source>
</evidence>